<evidence type="ECO:0000256" key="3">
    <source>
        <dbReference type="ARBA" id="ARBA00022490"/>
    </source>
</evidence>
<dbReference type="InterPro" id="IPR035899">
    <property type="entry name" value="DBL_dom_sf"/>
</dbReference>
<evidence type="ECO:0000256" key="2">
    <source>
        <dbReference type="ARBA" id="ARBA00006692"/>
    </source>
</evidence>
<dbReference type="SUPFAM" id="SSF50729">
    <property type="entry name" value="PH domain-like"/>
    <property type="match status" value="1"/>
</dbReference>
<keyword evidence="19" id="KW-1185">Reference proteome</keyword>
<dbReference type="InterPro" id="IPR055251">
    <property type="entry name" value="SOS1_NGEF_PH"/>
</dbReference>
<evidence type="ECO:0000259" key="17">
    <source>
        <dbReference type="PROSITE" id="PS50853"/>
    </source>
</evidence>
<evidence type="ECO:0000259" key="14">
    <source>
        <dbReference type="PROSITE" id="PS50010"/>
    </source>
</evidence>
<dbReference type="GO" id="GO:0035556">
    <property type="term" value="P:intracellular signal transduction"/>
    <property type="evidence" value="ECO:0007669"/>
    <property type="project" value="TreeGrafter"/>
</dbReference>
<dbReference type="GO" id="GO:0005524">
    <property type="term" value="F:ATP binding"/>
    <property type="evidence" value="ECO:0007669"/>
    <property type="project" value="UniProtKB-UniRule"/>
</dbReference>
<evidence type="ECO:0000256" key="12">
    <source>
        <dbReference type="PROSITE-ProRule" id="PRU10141"/>
    </source>
</evidence>
<evidence type="ECO:0000313" key="18">
    <source>
        <dbReference type="Ensembl" id="ENSCSEP00000023263.1"/>
    </source>
</evidence>
<feature type="domain" description="Fibronectin type-III" evidence="17">
    <location>
        <begin position="1247"/>
        <end position="1336"/>
    </location>
</feature>
<evidence type="ECO:0000259" key="15">
    <source>
        <dbReference type="PROSITE" id="PS50011"/>
    </source>
</evidence>
<dbReference type="Gene3D" id="3.30.200.20">
    <property type="entry name" value="Phosphorylase Kinase, domain 1"/>
    <property type="match status" value="2"/>
</dbReference>
<sequence>MKTFISHQLNQMESSRHVPMNILNQKETIFRNIKDVITLHESVLPGLRSCDTDDDVAMFLLRHSDHFDKYLPYLVGQAQAEACVTDKATQQYFKELSQSGKSDLPVMDVLTFLQRPVERMQTYQGLLKLIKNKAKSGQSCSLLEDAFSMVSCLPWRSDNLHQVSLIENYPAPLTALGEPVRQGVFTVWEDSTEVRTASRGHQRQVFVFRECIVLCKVKRDLRMNSAIYSFKNKMKLNDVEIKEMVGGDERSWGLWHEHRGSVRRYTLQGRSAVAKLPWIKDLKKLQQCSNQPVNPPVFESLLCDCTTKMGQTIKLTCKITGSPKPVVGWFKGLPLEDDPRHIITSDRAGSYSLVLDSLTCDDSGQYTCYATNSVGSAGSLAKVIVQPPRFVSRLESSCLIEGEDLQFTCSTFSTPFPQIWLKDGKELTDQQKYLIQNDSRSGILSLTVIRATAADIGQYECELSNEFGCIKCRAGLCPAYVPPTDVETDQPQDLPSDSEGWSTTFVKQWLQTDFSPTSLAKMLFPTGHSDPPSIQVPIEDLYVQPGQAATFTAVITGRPAPNIQWFKDEDELEPDGNMEMVQQGARCSLTILSSEGEDSGTYTCLAFNTSGHVCCQAQLVVEEPLEYQEREVELGKRRKLFTVYDIHEEIGRGAFGVVKRVVHRRTNEVFAAKFLPLQSSTRTRAFQERDLLSRLAHPRVACLLDFFCTRRTLVLITESCCSHGLLDHLLLKGSVSEKEVQSFIQQILEGVGHIHSMNIMHLDIKPENILMVYPPRDEIKICDFGFCQEIDTSRHQYSLFGTPEFTAPEVVHQEPVTVVTDIAVGVMAFLLVCRCPFSGDTDRATLLRVGEGTLNWDAPDVTKRSPEAQNFLHLVLQTDPRKRPSAFECLSHDWFQGEDTDEINTRNLKGIISKRKWQRSLTCIGSVLMLRPIPELLDAPLRETAVTVPRELHEHSSTSPSSSSSSEYDEADSWDFFQHYSPTEEEEEEETEEEYDPLMERAQIPAPFAKLHPLGAEDEDDVTLGEEEDGLIVERRRTLIERSTSRQSVVSSDESGQQTPQRERRFSKGSTPSLCMSDFDEGSGSDGGLIPRGSVIRSTFYNTSHQLSPLSARHMTLRDKFQAKKQERGRKPLRRSLSGRLNEPLIEYVEDETETIRGQRRGSVQPSIQKSCSFDSGVGLAHMNLPPHRRSRSLDGYSRRSPSPVRRTAAVEEGAQSLKEDFTDGEVAKGNFLAIPSPRRLTRLHVRPNKPDVLQLDGGGLLVVWRPVKSSDPVTYCLQYCTDGDWTVVSEELTDSCYIVKDLPPGASYVFRVGCISRTGAGPFSDASAPFVTATQTGSHMSLIHTESLRSKGTGSEEQPPHKSYNFLSEINGRFSVITLCRNVETSQVFAAKITPYQPQQRQLVLSEYQLLKRLHHPHLVQLHTAFITTDYMVLVEELCPGKELLYSLALDLYTEGHVAELLFQILSAVDYLHSRRVVHLDLKSDNMLVDDCDHLKIVDLGSAQSFSPGQPLNIEHIEGLMESKLPKAPEILEGNGVGPETDVWAVGVLSFILSADSPFHAENSLDQDKNIKKGKIQFGRCYPGLSEGALNFMKSSLNNKSRARPTAAECLQNTWLRAHRGPLRARLSKVCFSTDKLKEYLKQKEEKREVVRTKIQ</sequence>
<feature type="region of interest" description="Disordered" evidence="13">
    <location>
        <begin position="1042"/>
        <end position="1088"/>
    </location>
</feature>
<accession>A0A3P8W6V9</accession>
<dbReference type="CDD" id="cd20971">
    <property type="entry name" value="IgI_1_Titin-A168_like"/>
    <property type="match status" value="1"/>
</dbReference>
<feature type="region of interest" description="Disordered" evidence="13">
    <location>
        <begin position="1183"/>
        <end position="1208"/>
    </location>
</feature>
<evidence type="ECO:0000256" key="13">
    <source>
        <dbReference type="SAM" id="MobiDB-lite"/>
    </source>
</evidence>
<dbReference type="PROSITE" id="PS00108">
    <property type="entry name" value="PROTEIN_KINASE_ST"/>
    <property type="match status" value="2"/>
</dbReference>
<dbReference type="FunFam" id="2.60.40.10:FF:000032">
    <property type="entry name" value="palladin isoform X1"/>
    <property type="match status" value="2"/>
</dbReference>
<feature type="domain" description="Protein kinase" evidence="15">
    <location>
        <begin position="1364"/>
        <end position="1617"/>
    </location>
</feature>
<dbReference type="InterPro" id="IPR003598">
    <property type="entry name" value="Ig_sub2"/>
</dbReference>
<dbReference type="InterPro" id="IPR011993">
    <property type="entry name" value="PH-like_dom_sf"/>
</dbReference>
<dbReference type="GO" id="GO:0004674">
    <property type="term" value="F:protein serine/threonine kinase activity"/>
    <property type="evidence" value="ECO:0007669"/>
    <property type="project" value="UniProtKB-KW"/>
</dbReference>
<comment type="subcellular location">
    <subcellularLocation>
        <location evidence="1">Cytoplasm</location>
    </subcellularLocation>
</comment>
<feature type="region of interest" description="Disordered" evidence="13">
    <location>
        <begin position="949"/>
        <end position="970"/>
    </location>
</feature>
<evidence type="ECO:0000256" key="5">
    <source>
        <dbReference type="ARBA" id="ARBA00022679"/>
    </source>
</evidence>
<dbReference type="PANTHER" id="PTHR24342:SF14">
    <property type="entry name" value="DEATH-ASSOCIATED PROTEIN KINASE DAPK-1"/>
    <property type="match status" value="1"/>
</dbReference>
<keyword evidence="9 12" id="KW-0067">ATP-binding</keyword>
<feature type="domain" description="DH" evidence="14">
    <location>
        <begin position="1"/>
        <end position="160"/>
    </location>
</feature>
<dbReference type="Proteomes" id="UP000265120">
    <property type="component" value="Chromosome 2"/>
</dbReference>
<dbReference type="FunFam" id="2.60.40.10:FF:000425">
    <property type="entry name" value="Myosin light chain kinase"/>
    <property type="match status" value="1"/>
</dbReference>
<dbReference type="InterPro" id="IPR013783">
    <property type="entry name" value="Ig-like_fold"/>
</dbReference>
<dbReference type="Pfam" id="PF00621">
    <property type="entry name" value="RhoGEF"/>
    <property type="match status" value="1"/>
</dbReference>
<keyword evidence="7 12" id="KW-0547">Nucleotide-binding</keyword>
<dbReference type="OMA" id="YDEADAW"/>
<name>A0A3P8W6V9_CYNSE</name>
<dbReference type="Gene3D" id="1.20.900.10">
    <property type="entry name" value="Dbl homology (DH) domain"/>
    <property type="match status" value="1"/>
</dbReference>
<keyword evidence="8" id="KW-0418">Kinase</keyword>
<reference evidence="18 19" key="1">
    <citation type="journal article" date="2014" name="Nat. Genet.">
        <title>Whole-genome sequence of a flatfish provides insights into ZW sex chromosome evolution and adaptation to a benthic lifestyle.</title>
        <authorList>
            <person name="Chen S."/>
            <person name="Zhang G."/>
            <person name="Shao C."/>
            <person name="Huang Q."/>
            <person name="Liu G."/>
            <person name="Zhang P."/>
            <person name="Song W."/>
            <person name="An N."/>
            <person name="Chalopin D."/>
            <person name="Volff J.N."/>
            <person name="Hong Y."/>
            <person name="Li Q."/>
            <person name="Sha Z."/>
            <person name="Zhou H."/>
            <person name="Xie M."/>
            <person name="Yu Q."/>
            <person name="Liu Y."/>
            <person name="Xiang H."/>
            <person name="Wang N."/>
            <person name="Wu K."/>
            <person name="Yang C."/>
            <person name="Zhou Q."/>
            <person name="Liao X."/>
            <person name="Yang L."/>
            <person name="Hu Q."/>
            <person name="Zhang J."/>
            <person name="Meng L."/>
            <person name="Jin L."/>
            <person name="Tian Y."/>
            <person name="Lian J."/>
            <person name="Yang J."/>
            <person name="Miao G."/>
            <person name="Liu S."/>
            <person name="Liang Z."/>
            <person name="Yan F."/>
            <person name="Li Y."/>
            <person name="Sun B."/>
            <person name="Zhang H."/>
            <person name="Zhang J."/>
            <person name="Zhu Y."/>
            <person name="Du M."/>
            <person name="Zhao Y."/>
            <person name="Schartl M."/>
            <person name="Tang Q."/>
            <person name="Wang J."/>
        </authorList>
    </citation>
    <scope>NUCLEOTIDE SEQUENCE</scope>
</reference>
<dbReference type="GO" id="GO:0043065">
    <property type="term" value="P:positive regulation of apoptotic process"/>
    <property type="evidence" value="ECO:0007669"/>
    <property type="project" value="TreeGrafter"/>
</dbReference>
<dbReference type="SUPFAM" id="SSF56112">
    <property type="entry name" value="Protein kinase-like (PK-like)"/>
    <property type="match status" value="2"/>
</dbReference>
<dbReference type="InterPro" id="IPR011009">
    <property type="entry name" value="Kinase-like_dom_sf"/>
</dbReference>
<dbReference type="GO" id="GO:0005737">
    <property type="term" value="C:cytoplasm"/>
    <property type="evidence" value="ECO:0007669"/>
    <property type="project" value="UniProtKB-SubCell"/>
</dbReference>
<evidence type="ECO:0000256" key="1">
    <source>
        <dbReference type="ARBA" id="ARBA00004496"/>
    </source>
</evidence>
<dbReference type="GeneTree" id="ENSGT00940000167421"/>
<dbReference type="PANTHER" id="PTHR24342">
    <property type="entry name" value="SERINE/THREONINE-PROTEIN KINASE 17"/>
    <property type="match status" value="1"/>
</dbReference>
<evidence type="ECO:0000256" key="6">
    <source>
        <dbReference type="ARBA" id="ARBA00022737"/>
    </source>
</evidence>
<evidence type="ECO:0000259" key="16">
    <source>
        <dbReference type="PROSITE" id="PS50835"/>
    </source>
</evidence>
<evidence type="ECO:0000256" key="10">
    <source>
        <dbReference type="ARBA" id="ARBA00023157"/>
    </source>
</evidence>
<feature type="domain" description="Ig-like" evidence="16">
    <location>
        <begin position="532"/>
        <end position="620"/>
    </location>
</feature>
<dbReference type="PROSITE" id="PS50835">
    <property type="entry name" value="IG_LIKE"/>
    <property type="match status" value="3"/>
</dbReference>
<dbReference type="PROSITE" id="PS50853">
    <property type="entry name" value="FN3"/>
    <property type="match status" value="1"/>
</dbReference>
<dbReference type="SUPFAM" id="SSF49265">
    <property type="entry name" value="Fibronectin type III"/>
    <property type="match status" value="1"/>
</dbReference>
<reference evidence="18" key="2">
    <citation type="submission" date="2025-08" db="UniProtKB">
        <authorList>
            <consortium name="Ensembl"/>
        </authorList>
    </citation>
    <scope>IDENTIFICATION</scope>
</reference>
<dbReference type="SUPFAM" id="SSF48726">
    <property type="entry name" value="Immunoglobulin"/>
    <property type="match status" value="3"/>
</dbReference>
<organism evidence="18 19">
    <name type="scientific">Cynoglossus semilaevis</name>
    <name type="common">Tongue sole</name>
    <dbReference type="NCBI Taxonomy" id="244447"/>
    <lineage>
        <taxon>Eukaryota</taxon>
        <taxon>Metazoa</taxon>
        <taxon>Chordata</taxon>
        <taxon>Craniata</taxon>
        <taxon>Vertebrata</taxon>
        <taxon>Euteleostomi</taxon>
        <taxon>Actinopterygii</taxon>
        <taxon>Neopterygii</taxon>
        <taxon>Teleostei</taxon>
        <taxon>Neoteleostei</taxon>
        <taxon>Acanthomorphata</taxon>
        <taxon>Carangaria</taxon>
        <taxon>Pleuronectiformes</taxon>
        <taxon>Pleuronectoidei</taxon>
        <taxon>Cynoglossidae</taxon>
        <taxon>Cynoglossinae</taxon>
        <taxon>Cynoglossus</taxon>
    </lineage>
</organism>
<dbReference type="InParanoid" id="A0A3P8W6V9"/>
<keyword evidence="10" id="KW-1015">Disulfide bond</keyword>
<protein>
    <submittedName>
        <fullName evidence="18">Obscurin, cytoskeletal calmodulin and titin-interacting RhoGEF a</fullName>
    </submittedName>
</protein>
<dbReference type="SMART" id="SM00409">
    <property type="entry name" value="IG"/>
    <property type="match status" value="3"/>
</dbReference>
<dbReference type="Gene3D" id="2.60.40.10">
    <property type="entry name" value="Immunoglobulins"/>
    <property type="match status" value="4"/>
</dbReference>
<evidence type="ECO:0000256" key="9">
    <source>
        <dbReference type="ARBA" id="ARBA00022840"/>
    </source>
</evidence>
<feature type="domain" description="Protein kinase" evidence="15">
    <location>
        <begin position="644"/>
        <end position="895"/>
    </location>
</feature>
<feature type="domain" description="Ig-like" evidence="16">
    <location>
        <begin position="388"/>
        <end position="465"/>
    </location>
</feature>
<dbReference type="InterPro" id="IPR001849">
    <property type="entry name" value="PH_domain"/>
</dbReference>
<dbReference type="CDD" id="cd00096">
    <property type="entry name" value="Ig"/>
    <property type="match status" value="1"/>
</dbReference>
<dbReference type="InterPro" id="IPR000719">
    <property type="entry name" value="Prot_kinase_dom"/>
</dbReference>
<dbReference type="InterPro" id="IPR003599">
    <property type="entry name" value="Ig_sub"/>
</dbReference>
<dbReference type="STRING" id="244447.ENSCSEP00000023263"/>
<dbReference type="SUPFAM" id="SSF48065">
    <property type="entry name" value="DBL homology domain (DH-domain)"/>
    <property type="match status" value="1"/>
</dbReference>
<keyword evidence="3" id="KW-0963">Cytoplasm</keyword>
<feature type="domain" description="Ig-like" evidence="16">
    <location>
        <begin position="295"/>
        <end position="386"/>
    </location>
</feature>
<dbReference type="InterPro" id="IPR013098">
    <property type="entry name" value="Ig_I-set"/>
</dbReference>
<keyword evidence="6" id="KW-0677">Repeat</keyword>
<feature type="binding site" evidence="12">
    <location>
        <position position="673"/>
    </location>
    <ligand>
        <name>ATP</name>
        <dbReference type="ChEBI" id="CHEBI:30616"/>
    </ligand>
</feature>
<dbReference type="SMART" id="SM00220">
    <property type="entry name" value="S_TKc"/>
    <property type="match status" value="2"/>
</dbReference>
<dbReference type="InterPro" id="IPR036179">
    <property type="entry name" value="Ig-like_dom_sf"/>
</dbReference>
<comment type="similarity">
    <text evidence="2">Belongs to the protein kinase superfamily. CAMK Ser/Thr protein kinase family.</text>
</comment>
<dbReference type="InterPro" id="IPR007110">
    <property type="entry name" value="Ig-like_dom"/>
</dbReference>
<evidence type="ECO:0000256" key="7">
    <source>
        <dbReference type="ARBA" id="ARBA00022741"/>
    </source>
</evidence>
<evidence type="ECO:0000256" key="4">
    <source>
        <dbReference type="ARBA" id="ARBA00022527"/>
    </source>
</evidence>
<keyword evidence="11" id="KW-0393">Immunoglobulin domain</keyword>
<evidence type="ECO:0000313" key="19">
    <source>
        <dbReference type="Proteomes" id="UP000265120"/>
    </source>
</evidence>
<dbReference type="InterPro" id="IPR000219">
    <property type="entry name" value="DH_dom"/>
</dbReference>
<dbReference type="Pfam" id="PF07679">
    <property type="entry name" value="I-set"/>
    <property type="match status" value="3"/>
</dbReference>
<dbReference type="InterPro" id="IPR036116">
    <property type="entry name" value="FN3_sf"/>
</dbReference>
<feature type="compositionally biased region" description="Low complexity" evidence="13">
    <location>
        <begin position="957"/>
        <end position="966"/>
    </location>
</feature>
<dbReference type="InterPro" id="IPR017441">
    <property type="entry name" value="Protein_kinase_ATP_BS"/>
</dbReference>
<dbReference type="PROSITE" id="PS00107">
    <property type="entry name" value="PROTEIN_KINASE_ATP"/>
    <property type="match status" value="1"/>
</dbReference>
<dbReference type="GO" id="GO:0005634">
    <property type="term" value="C:nucleus"/>
    <property type="evidence" value="ECO:0007669"/>
    <property type="project" value="TreeGrafter"/>
</dbReference>
<dbReference type="Ensembl" id="ENSCSET00000023569.1">
    <property type="protein sequence ID" value="ENSCSEP00000023263.1"/>
    <property type="gene ID" value="ENSCSEG00000014817.1"/>
</dbReference>
<feature type="compositionally biased region" description="Polar residues" evidence="13">
    <location>
        <begin position="1045"/>
        <end position="1060"/>
    </location>
</feature>
<dbReference type="InterPro" id="IPR008271">
    <property type="entry name" value="Ser/Thr_kinase_AS"/>
</dbReference>
<dbReference type="SMART" id="SM00408">
    <property type="entry name" value="IGc2"/>
    <property type="match status" value="3"/>
</dbReference>
<keyword evidence="4" id="KW-0723">Serine/threonine-protein kinase</keyword>
<dbReference type="PROSITE" id="PS50011">
    <property type="entry name" value="PROTEIN_KINASE_DOM"/>
    <property type="match status" value="2"/>
</dbReference>
<evidence type="ECO:0000256" key="11">
    <source>
        <dbReference type="ARBA" id="ARBA00023319"/>
    </source>
</evidence>
<dbReference type="PROSITE" id="PS50010">
    <property type="entry name" value="DH_2"/>
    <property type="match status" value="1"/>
</dbReference>
<evidence type="ECO:0000256" key="8">
    <source>
        <dbReference type="ARBA" id="ARBA00022777"/>
    </source>
</evidence>
<dbReference type="Pfam" id="PF00069">
    <property type="entry name" value="Pkinase"/>
    <property type="match status" value="2"/>
</dbReference>
<dbReference type="Pfam" id="PF22697">
    <property type="entry name" value="SOS1_NGEF_PH"/>
    <property type="match status" value="1"/>
</dbReference>
<dbReference type="Gene3D" id="2.30.29.30">
    <property type="entry name" value="Pleckstrin-homology domain (PH domain)/Phosphotyrosine-binding domain (PTB)"/>
    <property type="match status" value="1"/>
</dbReference>
<dbReference type="GO" id="GO:0005085">
    <property type="term" value="F:guanyl-nucleotide exchange factor activity"/>
    <property type="evidence" value="ECO:0007669"/>
    <property type="project" value="InterPro"/>
</dbReference>
<dbReference type="InterPro" id="IPR003961">
    <property type="entry name" value="FN3_dom"/>
</dbReference>
<reference evidence="18" key="3">
    <citation type="submission" date="2025-09" db="UniProtKB">
        <authorList>
            <consortium name="Ensembl"/>
        </authorList>
    </citation>
    <scope>IDENTIFICATION</scope>
</reference>
<proteinExistence type="inferred from homology"/>
<dbReference type="CDD" id="cd00063">
    <property type="entry name" value="FN3"/>
    <property type="match status" value="1"/>
</dbReference>
<keyword evidence="5" id="KW-0808">Transferase</keyword>
<dbReference type="SMART" id="SM00233">
    <property type="entry name" value="PH"/>
    <property type="match status" value="1"/>
</dbReference>
<dbReference type="Gene3D" id="1.10.510.10">
    <property type="entry name" value="Transferase(Phosphotransferase) domain 1"/>
    <property type="match status" value="2"/>
</dbReference>